<keyword evidence="2" id="KW-1185">Reference proteome</keyword>
<sequence>MQTSTALQLIPNPDRIVIDGRNFQVSDINVTVAPGLQIVQVKTDNRT</sequence>
<protein>
    <submittedName>
        <fullName evidence="1">Uncharacterized protein</fullName>
    </submittedName>
</protein>
<reference evidence="1" key="1">
    <citation type="submission" date="2022-08" db="EMBL/GenBank/DDBJ databases">
        <title>Alicyclobacillus dauci DSM2870, complete genome.</title>
        <authorList>
            <person name="Wang Q."/>
            <person name="Cai R."/>
            <person name="Wang Z."/>
        </authorList>
    </citation>
    <scope>NUCLEOTIDE SEQUENCE</scope>
    <source>
        <strain evidence="1">DSM 28700</strain>
    </source>
</reference>
<name>A0ABY6Z7K9_9BACL</name>
<dbReference type="RefSeq" id="WP_268045799.1">
    <property type="nucleotide sequence ID" value="NZ_CP104064.1"/>
</dbReference>
<dbReference type="EMBL" id="CP104064">
    <property type="protein sequence ID" value="WAH38234.1"/>
    <property type="molecule type" value="Genomic_DNA"/>
</dbReference>
<proteinExistence type="predicted"/>
<evidence type="ECO:0000313" key="2">
    <source>
        <dbReference type="Proteomes" id="UP001164803"/>
    </source>
</evidence>
<gene>
    <name evidence="1" type="ORF">NZD86_07065</name>
</gene>
<dbReference type="Proteomes" id="UP001164803">
    <property type="component" value="Chromosome"/>
</dbReference>
<organism evidence="1 2">
    <name type="scientific">Alicyclobacillus dauci</name>
    <dbReference type="NCBI Taxonomy" id="1475485"/>
    <lineage>
        <taxon>Bacteria</taxon>
        <taxon>Bacillati</taxon>
        <taxon>Bacillota</taxon>
        <taxon>Bacilli</taxon>
        <taxon>Bacillales</taxon>
        <taxon>Alicyclobacillaceae</taxon>
        <taxon>Alicyclobacillus</taxon>
    </lineage>
</organism>
<accession>A0ABY6Z7K9</accession>
<evidence type="ECO:0000313" key="1">
    <source>
        <dbReference type="EMBL" id="WAH38234.1"/>
    </source>
</evidence>